<dbReference type="PANTHER" id="PTHR46957">
    <property type="entry name" value="CYTOKINE RECEPTOR"/>
    <property type="match status" value="1"/>
</dbReference>
<dbReference type="InterPro" id="IPR036439">
    <property type="entry name" value="Dockerin_dom_sf"/>
</dbReference>
<dbReference type="GO" id="GO:0004553">
    <property type="term" value="F:hydrolase activity, hydrolyzing O-glycosyl compounds"/>
    <property type="evidence" value="ECO:0007669"/>
    <property type="project" value="InterPro"/>
</dbReference>
<keyword evidence="6" id="KW-1185">Reference proteome</keyword>
<feature type="signal peptide" evidence="1">
    <location>
        <begin position="1"/>
        <end position="21"/>
    </location>
</feature>
<dbReference type="PANTHER" id="PTHR46957:SF3">
    <property type="entry name" value="CYTOKINE RECEPTOR"/>
    <property type="match status" value="1"/>
</dbReference>
<dbReference type="SMART" id="SM00089">
    <property type="entry name" value="PKD"/>
    <property type="match status" value="2"/>
</dbReference>
<dbReference type="InterPro" id="IPR050713">
    <property type="entry name" value="RTP_Phos/Ushers"/>
</dbReference>
<dbReference type="InterPro" id="IPR011635">
    <property type="entry name" value="CARDB"/>
</dbReference>
<dbReference type="Gene3D" id="1.10.1330.10">
    <property type="entry name" value="Dockerin domain"/>
    <property type="match status" value="2"/>
</dbReference>
<dbReference type="InterPro" id="IPR036116">
    <property type="entry name" value="FN3_sf"/>
</dbReference>
<evidence type="ECO:0000259" key="4">
    <source>
        <dbReference type="PROSITE" id="PS51766"/>
    </source>
</evidence>
<dbReference type="CDD" id="cd14256">
    <property type="entry name" value="Dockerin_I"/>
    <property type="match status" value="1"/>
</dbReference>
<dbReference type="PATRIC" id="fig|213810.4.peg.783"/>
<name>D4LBQ3_RUMC1</name>
<dbReference type="Gene3D" id="2.60.40.680">
    <property type="match status" value="1"/>
</dbReference>
<protein>
    <submittedName>
        <fullName evidence="5">Fibronectin type III domain</fullName>
    </submittedName>
</protein>
<dbReference type="GO" id="GO:0000272">
    <property type="term" value="P:polysaccharide catabolic process"/>
    <property type="evidence" value="ECO:0007669"/>
    <property type="project" value="InterPro"/>
</dbReference>
<dbReference type="Pfam" id="PF00041">
    <property type="entry name" value="fn3"/>
    <property type="match status" value="1"/>
</dbReference>
<dbReference type="SUPFAM" id="SSF49265">
    <property type="entry name" value="Fibronectin type III"/>
    <property type="match status" value="2"/>
</dbReference>
<dbReference type="PROSITE" id="PS50093">
    <property type="entry name" value="PKD"/>
    <property type="match status" value="1"/>
</dbReference>
<proteinExistence type="predicted"/>
<dbReference type="InterPro" id="IPR022409">
    <property type="entry name" value="PKD/Chitinase_dom"/>
</dbReference>
<dbReference type="PROSITE" id="PS51766">
    <property type="entry name" value="DOCKERIN"/>
    <property type="match status" value="1"/>
</dbReference>
<evidence type="ECO:0000259" key="2">
    <source>
        <dbReference type="PROSITE" id="PS50093"/>
    </source>
</evidence>
<dbReference type="InterPro" id="IPR008965">
    <property type="entry name" value="CBM2/CBM3_carb-bd_dom_sf"/>
</dbReference>
<dbReference type="InterPro" id="IPR016134">
    <property type="entry name" value="Dockerin_dom"/>
</dbReference>
<dbReference type="InterPro" id="IPR003961">
    <property type="entry name" value="FN3_dom"/>
</dbReference>
<accession>D4LBQ3</accession>
<feature type="domain" description="Fibronectin type-III" evidence="3">
    <location>
        <begin position="424"/>
        <end position="518"/>
    </location>
</feature>
<reference evidence="5" key="1">
    <citation type="submission" date="2010-03" db="EMBL/GenBank/DDBJ databases">
        <title>The genome sequence of Ruminococcus sp. 18P13.</title>
        <authorList>
            <consortium name="metaHIT consortium -- http://www.metahit.eu/"/>
            <person name="Pajon A."/>
            <person name="Turner K."/>
            <person name="Parkhill J."/>
            <person name="Bernalier A."/>
        </authorList>
    </citation>
    <scope>NUCLEOTIDE SEQUENCE [LARGE SCALE GENOMIC DNA]</scope>
    <source>
        <strain evidence="5">Type strain: 18P13</strain>
    </source>
</reference>
<feature type="domain" description="PKD" evidence="2">
    <location>
        <begin position="1116"/>
        <end position="1201"/>
    </location>
</feature>
<dbReference type="PROSITE" id="PS50853">
    <property type="entry name" value="FN3"/>
    <property type="match status" value="5"/>
</dbReference>
<dbReference type="STRING" id="213810.RUM_08700"/>
<dbReference type="HOGENOM" id="CLU_226701_0_0_9"/>
<dbReference type="CDD" id="cd00146">
    <property type="entry name" value="PKD"/>
    <property type="match status" value="1"/>
</dbReference>
<dbReference type="CDD" id="cd00063">
    <property type="entry name" value="FN3"/>
    <property type="match status" value="2"/>
</dbReference>
<dbReference type="SMART" id="SM00060">
    <property type="entry name" value="FN3"/>
    <property type="match status" value="5"/>
</dbReference>
<dbReference type="SUPFAM" id="SSF63446">
    <property type="entry name" value="Type I dockerin domain"/>
    <property type="match status" value="2"/>
</dbReference>
<dbReference type="Pfam" id="PF18911">
    <property type="entry name" value="PKD_4"/>
    <property type="match status" value="1"/>
</dbReference>
<dbReference type="GeneID" id="83155646"/>
<dbReference type="SUPFAM" id="SSF49384">
    <property type="entry name" value="Carbohydrate-binding domain"/>
    <property type="match status" value="1"/>
</dbReference>
<evidence type="ECO:0000313" key="5">
    <source>
        <dbReference type="EMBL" id="CBL17048.1"/>
    </source>
</evidence>
<feature type="domain" description="Fibronectin type-III" evidence="3">
    <location>
        <begin position="619"/>
        <end position="712"/>
    </location>
</feature>
<dbReference type="KEGG" id="rch:RUM_08700"/>
<evidence type="ECO:0000313" key="6">
    <source>
        <dbReference type="Proteomes" id="UP000007054"/>
    </source>
</evidence>
<evidence type="ECO:0000256" key="1">
    <source>
        <dbReference type="SAM" id="SignalP"/>
    </source>
</evidence>
<dbReference type="GO" id="GO:0016020">
    <property type="term" value="C:membrane"/>
    <property type="evidence" value="ECO:0007669"/>
    <property type="project" value="UniProtKB-SubCell"/>
</dbReference>
<feature type="domain" description="Fibronectin type-III" evidence="3">
    <location>
        <begin position="241"/>
        <end position="326"/>
    </location>
</feature>
<evidence type="ECO:0000259" key="3">
    <source>
        <dbReference type="PROSITE" id="PS50853"/>
    </source>
</evidence>
<dbReference type="InterPro" id="IPR035986">
    <property type="entry name" value="PKD_dom_sf"/>
</dbReference>
<feature type="domain" description="Dockerin" evidence="4">
    <location>
        <begin position="2754"/>
        <end position="2826"/>
    </location>
</feature>
<dbReference type="InterPro" id="IPR013783">
    <property type="entry name" value="Ig-like_fold"/>
</dbReference>
<dbReference type="GO" id="GO:0030246">
    <property type="term" value="F:carbohydrate binding"/>
    <property type="evidence" value="ECO:0007669"/>
    <property type="project" value="InterPro"/>
</dbReference>
<sequence>MSMFFKRSMSALLAATMLTMAAPFDSLAVFAEDLESTVTIGSADVNGDKKVDEKDCALILEAIGSTTGTASVTADNAALNVYGDAVIDVRDLMAVKDAINGIKAYVPEEANVSEQVDLNISSTTGYAGEKATFAISLADWEMDVAAYEMRLSLDNALTVEEVSCNGDVQYKLDGSTLKLYGMYSGSPAYRGTLATITVTLPPEAYGDYGVSVVGADFFNSAYQEYAYQATTGGVTVDMETKPVYLRASELNSKSLQLSWSMPFDGDKVTGYIISRDGEEIGRTEDLFFDDKDLETGKSYLYSVQAYGTDYLSAPSRTITVTPTAPVIQSISLPDGKNAVGGASTLVTCLMEHGVRAKTYTLYCTDEEGNRTVISEGEDQSFSELQVRWQLSELKTGTYTLGLTLTDVDGAEVSAETTAQVDNTPPGEVFGFTVIPGDEQNELTWGIAAELKVVGYRIYRRTATSNYSELAYVEGRSTLKYVDKDVETGLEYFYIIAAVDKYGMEGTFSAEVSGSAHVDQTMPEITLFLPGSGTVLYSVVTLNVKAQDNIGVAKITCFLSDDEGETWKELFTANGDSVSYRFDTSAYDEASVQIKAVAYDYAGNESSGANINIYAIDNKGPEQVTGVNLKASGATTATVAWEDVPDQDLHHFVVRYGVTGSSGYKTENIYRTLGINLSGLKPGESYTVVVAAVDTYGNQGEFSEPLIFTTPEDTTAPVIASIYPTPSYFAKSIPLQVNAKDDFSVASVTVEASTDQKTWKQIAVIENPEPTKNYFNASYTLDVTGYPEGTLYVRAYAEDLAGNKGTVENAAVYEYMVDRTAPAAMDTLRAVENDSCIELLWEEADTDVNYYRLYRADGEDGEFRLLYDRIRYLNHFDRQVTTDVQYRYQVTAVDIAGNESEPSNVVTATLQEDTTAPEIQSISPETGSELSLNDHSIGILASDNLLLSSLTVEYKTDPDAETYQTLKSFTDLTDYYLFATVEIPNLLMVDGTTIYIRAQATDRSGNVSEYAYSAYKVNNAVTAVTKVTVEQTETANTVKWTANESEQTSGYRIFRKIGSGSYDLIATRAVEKNGDGSYAFADEDLRTAGSYTYKIVSVNYNGNTSSRVSGSVSVHTKPVPALNCDTAMEQGVAYVFDASGSKDQGLLNALVIEYGDGAVEKATSPETAKFEHTYQETGVYQVKLTCTNEFGLVSVLTRSVQVVERQLLGTVTVQVKTTDGKAASNIGVYMDFGTDAQTKYVADSRGIVTFQAPAGAHDIGVYGDGYLPQVKNCVVTAGEENAFSFAVVEQYIVSAEFEIKRMTLDEIIAAGIDITQPENQQIVQINVDLTYEITTDSGKKTQSMALYVNNRTKTIISSHTTKGDTSVHYEPVFVRYNEKTGEVSTVAMLSVPVNVSYLKEFFDVQLHIINNADEQFNISDSTVSLNVPKGLTLMESAASCDSRIVNIPSIPGKSQKTLSWILRGDHKGEYYLSADFSGTLDQFNEKIETTFVSEEAIKVYGETAVGITINVPRASRNNKTYFDVQMKNNTDSSVYNVGASVGTIVAQIMEHEKYTLEGKPLQARIISPQGEMELIDLTESIEELRPGYTLSVVYSIRNIVPGTLFARSTVRLVDATIRSLSDSNFPVSLRWVDSIKLLEDGDYDGITSNVRVDKDVDLSKEYVIAVVNAAGNWVPSATIEVTYPDKTTKTFSADSLGRVRFDRPAGGSETVGIRVSADTYKTHEDSDYYLKYRGTDTVMLNGESSSDYALTKAMYKKAGSWNLLTGYKRLNMGNKVLDFAIECAVAAKDAESCQLLQNGKIIQEVKPSGSKFSFTGLNVKDFEEMGDGETLTVRVYQPNGAYYDSKINLTILPDPTVVEPSFEFSGDAFTFGISDSIPFFGGSSVKIPYPPILEHLNICMDENKIRIGINVDLPIVSTDKEDKAALDKFVEDFEKLKTNLKRSPSDLLHDKSINTGKISLGKAEVKVLGGGYVEGDFSESGKAILNGYLYIGIEAGVNFDYQTVVWVIPVTAELGLTGKIVAGTTIKFTYDFDHAWQLDAKVTAQGTFGVEVFGGVGFSSIAAIGVYGGAELDLDMQLYDTSDDSGPRINTLDLTGELGFRAYVGPFEYKKAWASQTWHLYTNPELANSEQDAAPSYLAPLYDTAAYSVSEETQEVSKWLGGSKLEPDKVQTLLTNANNGADPQLATDGTNYVLVYLEKDPARSIYDASRLMYAVYTAETGTWSDPKPVDENETGDYQPALFGNADGIYLAYQEANQAFGADSELTVDAYAASLGVTCAVFDAEQQSFGAVTTMTVPENSCNSIPTVFEDGGLVYAAWVSNAKGDYFGTEGANTIFYSICTEGTWSEPAALASDLTAVTGLQIGKLESGVSVACITDGDNVLITADDRTLTLIAADGTQQQVVTGCVSAPVFAQPAWSESPLLIWYDTYNLSCTADGKEIAQLFAQGISGLTDAYTLLPDGVVYTSAGKDGSDLFLIRYDAAQQAWGAPVQLTDTEGYINGAGAAVCGDQLLMTMLRQNVTITEDDVQVESTLCALLRSTFSDLSVDKVDYDFTQIQPGSQLPLDVTVTNHGNSTVNSVTIGVYTKDGTLISTQDVETTLLSGTAQVLAASFQVPEDMSTTEYQVIVSVPDTTDVNEADNAAAFSIGYTELSLTTDQLITAQGTKLQICVTNESQIPTGGILDLYHYDESQDPVLSLIVEELQPGQSTVYTVDVDDSIISEDNRYVMVKLTADEAEYDESDNEELVAVYLSGSLPTVTIGDVNGDGEITVNDAVMLLDECAARAVGTTTLDEAQRSRGDVNEDGSITLTDAILILNYCAEKLVDPELTFADFLKNAGGNNE</sequence>
<dbReference type="Pfam" id="PF07705">
    <property type="entry name" value="CARDB"/>
    <property type="match status" value="1"/>
</dbReference>
<keyword evidence="1" id="KW-0732">Signal</keyword>
<dbReference type="EMBL" id="FP929052">
    <property type="protein sequence ID" value="CBL17048.1"/>
    <property type="molecule type" value="Genomic_DNA"/>
</dbReference>
<reference evidence="5" key="2">
    <citation type="submission" date="2010-03" db="EMBL/GenBank/DDBJ databases">
        <authorList>
            <person name="Pajon A."/>
        </authorList>
    </citation>
    <scope>NUCLEOTIDE SEQUENCE</scope>
    <source>
        <strain evidence="5">Type strain: 18P13</strain>
    </source>
</reference>
<dbReference type="Proteomes" id="UP000007054">
    <property type="component" value="Chromosome"/>
</dbReference>
<feature type="domain" description="Fibronectin type-III" evidence="3">
    <location>
        <begin position="1019"/>
        <end position="1118"/>
    </location>
</feature>
<feature type="domain" description="Fibronectin type-III" evidence="3">
    <location>
        <begin position="820"/>
        <end position="912"/>
    </location>
</feature>
<dbReference type="SUPFAM" id="SSF49299">
    <property type="entry name" value="PKD domain"/>
    <property type="match status" value="1"/>
</dbReference>
<feature type="chain" id="PRO_5039601975" evidence="1">
    <location>
        <begin position="22"/>
        <end position="2840"/>
    </location>
</feature>
<gene>
    <name evidence="5" type="ordered locus">RUM_08700</name>
</gene>
<dbReference type="Pfam" id="PF00404">
    <property type="entry name" value="Dockerin_1"/>
    <property type="match status" value="1"/>
</dbReference>
<dbReference type="InterPro" id="IPR000601">
    <property type="entry name" value="PKD_dom"/>
</dbReference>
<dbReference type="RefSeq" id="WP_015557955.1">
    <property type="nucleotide sequence ID" value="NC_021039.1"/>
</dbReference>
<dbReference type="Gene3D" id="2.60.40.10">
    <property type="entry name" value="Immunoglobulins"/>
    <property type="match status" value="8"/>
</dbReference>
<dbReference type="InterPro" id="IPR002105">
    <property type="entry name" value="Dockerin_1_rpt"/>
</dbReference>
<organism evidence="5 6">
    <name type="scientific">Ruminococcus champanellensis (strain DSM 18848 / JCM 17042 / KCTC 15320 / 18P13)</name>
    <dbReference type="NCBI Taxonomy" id="213810"/>
    <lineage>
        <taxon>Bacteria</taxon>
        <taxon>Bacillati</taxon>
        <taxon>Bacillota</taxon>
        <taxon>Clostridia</taxon>
        <taxon>Eubacteriales</taxon>
        <taxon>Oscillospiraceae</taxon>
        <taxon>Ruminococcus</taxon>
    </lineage>
</organism>